<dbReference type="SUPFAM" id="SSF50494">
    <property type="entry name" value="Trypsin-like serine proteases"/>
    <property type="match status" value="1"/>
</dbReference>
<dbReference type="InterPro" id="IPR018114">
    <property type="entry name" value="TRYPSIN_HIS"/>
</dbReference>
<dbReference type="Proteomes" id="UP000011760">
    <property type="component" value="Chromosome"/>
</dbReference>
<dbReference type="eggNOG" id="COG5640">
    <property type="taxonomic scope" value="Bacteria"/>
</dbReference>
<gene>
    <name evidence="2" type="ORF">H924_03595</name>
</gene>
<dbReference type="GO" id="GO:0006508">
    <property type="term" value="P:proteolysis"/>
    <property type="evidence" value="ECO:0007669"/>
    <property type="project" value="InterPro"/>
</dbReference>
<dbReference type="Gene3D" id="2.40.10.10">
    <property type="entry name" value="Trypsin-like serine proteases"/>
    <property type="match status" value="2"/>
</dbReference>
<evidence type="ECO:0008006" key="4">
    <source>
        <dbReference type="Google" id="ProtNLM"/>
    </source>
</evidence>
<accession>M1USP8</accession>
<evidence type="ECO:0000256" key="1">
    <source>
        <dbReference type="SAM" id="SignalP"/>
    </source>
</evidence>
<reference evidence="2 3" key="1">
    <citation type="submission" date="2013-02" db="EMBL/GenBank/DDBJ databases">
        <title>The complete genome sequence of Corynebacterium callunae DSM 20147.</title>
        <authorList>
            <person name="Ruckert C."/>
            <person name="Albersmeier A."/>
            <person name="Kalinowski J."/>
        </authorList>
    </citation>
    <scope>NUCLEOTIDE SEQUENCE [LARGE SCALE GENOMIC DNA]</scope>
    <source>
        <strain evidence="2 3">DSM 20147</strain>
    </source>
</reference>
<evidence type="ECO:0000313" key="3">
    <source>
        <dbReference type="Proteomes" id="UP000011760"/>
    </source>
</evidence>
<sequence>MAVYKSLPVSCYESELKILMRFPVSRRAIFSASILIAGVSLTTPAHAAEWVDTTAVVDQANAQLSQFGITLDRSAAENFDASTNSTIDATLAPYGVTGVSAGQVVEQPLAPPVETAETVATEPVAQPALPNYEVRNDIQSQVMAATLGQVVHRVPGSWFNAPAVPEESQIVEEQGQSLYGPGTPIYLDGTAMCTLAVTGTDADGRKIGITAGHCGQAGDAVRSGDSYWVGDSGTVVYNAPNADYSVIEFGSNAQLTNSYNGITVNSVGGGVAPGQQVCKSGVATGLTCGIVWSADQRMTMSQVCAGRGDSGAPVFVDNRLVGIVSGGVIPNYDLSCTTPLQGSLFMPSLSVNMDQILGDLNTVNGPGRGFQPTAG</sequence>
<dbReference type="STRING" id="1121353.H924_03595"/>
<dbReference type="HOGENOM" id="CLU_035026_0_0_11"/>
<dbReference type="InterPro" id="IPR043504">
    <property type="entry name" value="Peptidase_S1_PA_chymotrypsin"/>
</dbReference>
<feature type="chain" id="PRO_5004017723" description="Serine protease" evidence="1">
    <location>
        <begin position="48"/>
        <end position="375"/>
    </location>
</feature>
<keyword evidence="3" id="KW-1185">Reference proteome</keyword>
<dbReference type="PATRIC" id="fig|1121353.3.peg.739"/>
<protein>
    <recommendedName>
        <fullName evidence="4">Serine protease</fullName>
    </recommendedName>
</protein>
<proteinExistence type="predicted"/>
<dbReference type="AlphaFoldDB" id="M1USP8"/>
<evidence type="ECO:0000313" key="2">
    <source>
        <dbReference type="EMBL" id="AGG66167.1"/>
    </source>
</evidence>
<organism evidence="2 3">
    <name type="scientific">Corynebacterium callunae DSM 20147</name>
    <dbReference type="NCBI Taxonomy" id="1121353"/>
    <lineage>
        <taxon>Bacteria</taxon>
        <taxon>Bacillati</taxon>
        <taxon>Actinomycetota</taxon>
        <taxon>Actinomycetes</taxon>
        <taxon>Mycobacteriales</taxon>
        <taxon>Corynebacteriaceae</taxon>
        <taxon>Corynebacterium</taxon>
    </lineage>
</organism>
<keyword evidence="1" id="KW-0732">Signal</keyword>
<dbReference type="PROSITE" id="PS00134">
    <property type="entry name" value="TRYPSIN_HIS"/>
    <property type="match status" value="1"/>
</dbReference>
<dbReference type="KEGG" id="ccn:H924_03595"/>
<dbReference type="EMBL" id="CP004354">
    <property type="protein sequence ID" value="AGG66167.1"/>
    <property type="molecule type" value="Genomic_DNA"/>
</dbReference>
<dbReference type="GO" id="GO:0004252">
    <property type="term" value="F:serine-type endopeptidase activity"/>
    <property type="evidence" value="ECO:0007669"/>
    <property type="project" value="InterPro"/>
</dbReference>
<dbReference type="InterPro" id="IPR009003">
    <property type="entry name" value="Peptidase_S1_PA"/>
</dbReference>
<dbReference type="CDD" id="cd21112">
    <property type="entry name" value="alphaLP-like"/>
    <property type="match status" value="1"/>
</dbReference>
<name>M1USP8_9CORY</name>
<feature type="signal peptide" evidence="1">
    <location>
        <begin position="1"/>
        <end position="47"/>
    </location>
</feature>